<name>A0A6J5M9M7_9CAUD</name>
<protein>
    <submittedName>
        <fullName evidence="1">Uncharacterized protein</fullName>
    </submittedName>
</protein>
<evidence type="ECO:0000313" key="1">
    <source>
        <dbReference type="EMBL" id="CAB4142811.1"/>
    </source>
</evidence>
<sequence length="62" mass="6742">MASGARPYVTLADPPAVRRVPARVRTPIVVDLDGRRLALTVEQAAELQLQLAAALLRQRRPG</sequence>
<reference evidence="1" key="1">
    <citation type="submission" date="2020-04" db="EMBL/GenBank/DDBJ databases">
        <authorList>
            <person name="Chiriac C."/>
            <person name="Salcher M."/>
            <person name="Ghai R."/>
            <person name="Kavagutti S V."/>
        </authorList>
    </citation>
    <scope>NUCLEOTIDE SEQUENCE</scope>
</reference>
<proteinExistence type="predicted"/>
<accession>A0A6J5M9M7</accession>
<organism evidence="1">
    <name type="scientific">uncultured Caudovirales phage</name>
    <dbReference type="NCBI Taxonomy" id="2100421"/>
    <lineage>
        <taxon>Viruses</taxon>
        <taxon>Duplodnaviria</taxon>
        <taxon>Heunggongvirae</taxon>
        <taxon>Uroviricota</taxon>
        <taxon>Caudoviricetes</taxon>
        <taxon>Peduoviridae</taxon>
        <taxon>Maltschvirus</taxon>
        <taxon>Maltschvirus maltsch</taxon>
    </lineage>
</organism>
<dbReference type="EMBL" id="LR796413">
    <property type="protein sequence ID" value="CAB4142811.1"/>
    <property type="molecule type" value="Genomic_DNA"/>
</dbReference>
<gene>
    <name evidence="1" type="ORF">UFOVP452_41</name>
</gene>